<dbReference type="GO" id="GO:0006351">
    <property type="term" value="P:DNA-templated transcription"/>
    <property type="evidence" value="ECO:0007669"/>
    <property type="project" value="UniProtKB-UniRule"/>
</dbReference>
<feature type="binding site" evidence="6">
    <location>
        <position position="221"/>
    </location>
    <ligand>
        <name>Zn(2+)</name>
        <dbReference type="ChEBI" id="CHEBI:29105"/>
    </ligand>
</feature>
<dbReference type="CDD" id="cd02655">
    <property type="entry name" value="RNAP_beta'_C"/>
    <property type="match status" value="1"/>
</dbReference>
<evidence type="ECO:0000256" key="2">
    <source>
        <dbReference type="ARBA" id="ARBA00022640"/>
    </source>
</evidence>
<dbReference type="GO" id="GO:0003899">
    <property type="term" value="F:DNA-directed RNA polymerase activity"/>
    <property type="evidence" value="ECO:0007669"/>
    <property type="project" value="UniProtKB-UniRule"/>
</dbReference>
<feature type="domain" description="RNA polymerase Rpb1" evidence="7">
    <location>
        <begin position="173"/>
        <end position="561"/>
    </location>
</feature>
<proteinExistence type="inferred from homology"/>
<evidence type="ECO:0000259" key="8">
    <source>
        <dbReference type="Pfam" id="PF05000"/>
    </source>
</evidence>
<dbReference type="GO" id="GO:0003677">
    <property type="term" value="F:DNA binding"/>
    <property type="evidence" value="ECO:0007669"/>
    <property type="project" value="UniProtKB-UniRule"/>
</dbReference>
<dbReference type="Gene3D" id="1.10.150.390">
    <property type="match status" value="1"/>
</dbReference>
<dbReference type="NCBIfam" id="TIGR02388">
    <property type="entry name" value="rpoC2_cyan"/>
    <property type="match status" value="1"/>
</dbReference>
<gene>
    <name evidence="6 9" type="primary">rpoC2</name>
</gene>
<keyword evidence="6" id="KW-0479">Metal-binding</keyword>
<sequence>MAAEPVDLIFYNKVMDRIAIRQLISRFIFHFGITYTTHVLDQLKTLGFEQATYSAISLGIDDLLTASSKTWLIEDAEQYGNLSQKHQNFGNLHAVEKLRQLVETWYATSEYLKQEMNPNFRMTDPLNPVYMMSFSGARGSASQVHQLVGMRGLMSDPQGQIIDLPIQSNFREGLSLTEYIISCYGARKGIVDTAVRTSDAGYLTRRLVEVVQRIVVRKIDCETIYGIFIKNTPGKKLFQQKVIGRVLAENIYINNRCFVTRNQDIGVSLANRLSILNTKIISVRSPLTCKSMLWICQSCYGWSLTNSQLVEIGEAVGIIAGQSIGEPGTQLTLRTFHTGGVFTGDIAKHIRAPSNGIIKFDESLIYPTRTRHGHPAWICYTNLFINIQNRNEKNTIIIPPKSLLLIQNNQYVESKQVIAETRAKTLPFKEKIQRYIYSKLEGEMSWNKKVCHASEYIHSNIHSILRTCHIWILSGQFYNKIKKLLVLFYENQDKINYHIILAKKKSLIFFPKNKSQVNFWILNSWVFGINKIIKKSKLTHTMFHYLNNPIKSTFILYGYNIIKKYRNLFLQKRYALSSILKIRKNSFLNNGNIFAILDSPKYELKKSGILKYGTIQINLINRNNDFEDTSTTIQPKYRIIKGGNFFFIDEKLYIYTKSLSLLLVKNNEFVQKGTFITSSIMSDISGLIKIRRRINNTYEIKILPGTIYYPNNIYEISKQMNILIPPGKKIFNKIQCNRWTYLQWIMPSKKKPFALMRPAIKYEISNKSNNTNLLNLLRKNTYLKLKSINYIFYEDGEQIQIINKNNLQLIRIFLIIHWKGKYFLEKAHISFLKIKIKNSLRIFVQINLMNFLSPYSNKKQTVLNSQYVLKKTHYKTLFLMRTNKIRSKSQGIIRFFCTENEKKGTFVVLSPFDLVRIFKINKSRYFNLEKNSNSFFSTKFFDFCKYPKNSNFLNKSDQVNRNLLPSKNKFFESSSFDQLGLIGNLQNIKNFFECFFLLTYSKMVIKNLSKIDKYPKWYFIDEYEKIYRFIFKIKFEIKLFTLFLSLIPSTETTQNVSLGNFFIDNFYISKFLDSLPSSQIIGIQINYLIIRLAKPYLVTEGAIIHNNYGEFVKQGDALITLIYERLKSGDIIQGLPKIEQLLEARQKNWISTNLDNNFENWNNDIKKFIGNLWGFFLSAKVNTKKGQIILVDQIQKVYQSQGVYVSNKHIEIIVRQMTSKVVTLEDGIINIFLPGELIESSRAQRMNRILENANFYESTLLGITKSSLNTQSFISESSFQETTRVLAKAALKGRTDWLKGLKENVILGRIIPAGTGSQEVIWQLTFEKEKEKFFYKNNNLKKKKIRNIFLYKNRFTIFPIIQTFHNKLKR</sequence>
<feature type="binding site" evidence="6">
    <location>
        <position position="299"/>
    </location>
    <ligand>
        <name>Zn(2+)</name>
        <dbReference type="ChEBI" id="CHEBI:29105"/>
    </ligand>
</feature>
<dbReference type="InterPro" id="IPR050254">
    <property type="entry name" value="RNA_pol_beta''_euk"/>
</dbReference>
<dbReference type="GO" id="GO:0008270">
    <property type="term" value="F:zinc ion binding"/>
    <property type="evidence" value="ECO:0007669"/>
    <property type="project" value="UniProtKB-UniRule"/>
</dbReference>
<dbReference type="InterPro" id="IPR007083">
    <property type="entry name" value="RNA_pol_Rpb1_4"/>
</dbReference>
<comment type="cofactor">
    <cofactor evidence="6">
        <name>Zn(2+)</name>
        <dbReference type="ChEBI" id="CHEBI:29105"/>
    </cofactor>
    <text evidence="6">Binds 1 Zn(2+) ion per subunit.</text>
</comment>
<dbReference type="InterPro" id="IPR012756">
    <property type="entry name" value="DNA-dir_RpoC2_beta_pp"/>
</dbReference>
<dbReference type="Gene3D" id="1.10.274.100">
    <property type="entry name" value="RNA polymerase Rpb1, domain 3"/>
    <property type="match status" value="1"/>
</dbReference>
<keyword evidence="6" id="KW-0862">Zinc</keyword>
<dbReference type="InterPro" id="IPR038120">
    <property type="entry name" value="Rpb1_funnel_sf"/>
</dbReference>
<dbReference type="GO" id="GO:0000428">
    <property type="term" value="C:DNA-directed RNA polymerase complex"/>
    <property type="evidence" value="ECO:0007669"/>
    <property type="project" value="UniProtKB-KW"/>
</dbReference>
<dbReference type="HAMAP" id="MF_01324">
    <property type="entry name" value="RNApol_bact_RpoC2"/>
    <property type="match status" value="1"/>
</dbReference>
<name>A0A4Y5P5S0_9MARC</name>
<dbReference type="GO" id="GO:0009507">
    <property type="term" value="C:chloroplast"/>
    <property type="evidence" value="ECO:0007669"/>
    <property type="project" value="UniProtKB-SubCell"/>
</dbReference>
<dbReference type="SUPFAM" id="SSF64484">
    <property type="entry name" value="beta and beta-prime subunits of DNA dependent RNA-polymerase"/>
    <property type="match status" value="1"/>
</dbReference>
<dbReference type="GeneID" id="40873090"/>
<evidence type="ECO:0000256" key="6">
    <source>
        <dbReference type="HAMAP-Rule" id="MF_01324"/>
    </source>
</evidence>
<evidence type="ECO:0000256" key="4">
    <source>
        <dbReference type="ARBA" id="ARBA00022695"/>
    </source>
</evidence>
<dbReference type="Gene3D" id="1.10.132.30">
    <property type="match status" value="1"/>
</dbReference>
<keyword evidence="1 6" id="KW-0240">DNA-directed RNA polymerase</keyword>
<reference evidence="9" key="1">
    <citation type="submission" date="2018-03" db="EMBL/GenBank/DDBJ databases">
        <title>Exploring the plastid DNA sequence disparity of liverworts.</title>
        <authorList>
            <person name="Yu Y."/>
            <person name="Liu H."/>
            <person name="Yang J."/>
            <person name="Ma W."/>
            <person name="Pressel S."/>
            <person name="Wu Y."/>
            <person name="Schneider H."/>
        </authorList>
    </citation>
    <scope>NUCLEOTIDE SEQUENCE</scope>
</reference>
<dbReference type="Pfam" id="PF04998">
    <property type="entry name" value="RNA_pol_Rpb1_5"/>
    <property type="match status" value="2"/>
</dbReference>
<dbReference type="RefSeq" id="YP_009667878.1">
    <property type="nucleotide sequence ID" value="NC_043781.1"/>
</dbReference>
<comment type="function">
    <text evidence="6">DNA-dependent RNA polymerase catalyzes the transcription of DNA into RNA using the four ribonucleoside triphosphates as substrates.</text>
</comment>
<dbReference type="PANTHER" id="PTHR34995:SF1">
    <property type="entry name" value="DNA-DIRECTED RNA POLYMERASE SUBUNIT BETA"/>
    <property type="match status" value="1"/>
</dbReference>
<feature type="binding site" evidence="6">
    <location>
        <position position="289"/>
    </location>
    <ligand>
        <name>Zn(2+)</name>
        <dbReference type="ChEBI" id="CHEBI:29105"/>
    </ligand>
</feature>
<dbReference type="Pfam" id="PF05000">
    <property type="entry name" value="RNA_pol_Rpb1_4"/>
    <property type="match status" value="1"/>
</dbReference>
<dbReference type="InterPro" id="IPR042102">
    <property type="entry name" value="RNA_pol_Rpb1_3_sf"/>
</dbReference>
<keyword evidence="2 9" id="KW-0934">Plastid</keyword>
<evidence type="ECO:0000256" key="1">
    <source>
        <dbReference type="ARBA" id="ARBA00022478"/>
    </source>
</evidence>
<keyword evidence="9" id="KW-0150">Chloroplast</keyword>
<dbReference type="InterPro" id="IPR007081">
    <property type="entry name" value="RNA_pol_Rpb1_5"/>
</dbReference>
<organism evidence="9">
    <name type="scientific">Radula japonica</name>
    <dbReference type="NCBI Taxonomy" id="1068553"/>
    <lineage>
        <taxon>Eukaryota</taxon>
        <taxon>Viridiplantae</taxon>
        <taxon>Streptophyta</taxon>
        <taxon>Embryophyta</taxon>
        <taxon>Marchantiophyta</taxon>
        <taxon>Jungermanniopsida</taxon>
        <taxon>Jungermanniidae</taxon>
        <taxon>Porellales</taxon>
        <taxon>Radulineae</taxon>
        <taxon>Radulaceae</taxon>
        <taxon>Radula</taxon>
        <taxon>Radula subgen. Radula</taxon>
    </lineage>
</organism>
<evidence type="ECO:0000313" key="9">
    <source>
        <dbReference type="EMBL" id="QCW58654.1"/>
    </source>
</evidence>
<keyword evidence="5 6" id="KW-0804">Transcription</keyword>
<protein>
    <recommendedName>
        <fullName evidence="6">DNA-directed RNA polymerase subunit beta''</fullName>
        <ecNumber evidence="6">2.7.7.6</ecNumber>
    </recommendedName>
    <alternativeName>
        <fullName evidence="6">PEP</fullName>
    </alternativeName>
    <alternativeName>
        <fullName evidence="6">Plastid-encoded RNA polymerase subunit beta''</fullName>
        <shortName evidence="6">RNA polymerase subunit beta''</shortName>
    </alternativeName>
</protein>
<comment type="similarity">
    <text evidence="6">Belongs to the RNA polymerase beta' chain family. RpoC2 subfamily.</text>
</comment>
<evidence type="ECO:0000256" key="5">
    <source>
        <dbReference type="ARBA" id="ARBA00023163"/>
    </source>
</evidence>
<evidence type="ECO:0000256" key="3">
    <source>
        <dbReference type="ARBA" id="ARBA00022679"/>
    </source>
</evidence>
<comment type="catalytic activity">
    <reaction evidence="6">
        <text>RNA(n) + a ribonucleoside 5'-triphosphate = RNA(n+1) + diphosphate</text>
        <dbReference type="Rhea" id="RHEA:21248"/>
        <dbReference type="Rhea" id="RHEA-COMP:14527"/>
        <dbReference type="Rhea" id="RHEA-COMP:17342"/>
        <dbReference type="ChEBI" id="CHEBI:33019"/>
        <dbReference type="ChEBI" id="CHEBI:61557"/>
        <dbReference type="ChEBI" id="CHEBI:140395"/>
        <dbReference type="EC" id="2.7.7.6"/>
    </reaction>
</comment>
<dbReference type="EC" id="2.7.7.6" evidence="6"/>
<dbReference type="Gene3D" id="1.10.1790.20">
    <property type="match status" value="1"/>
</dbReference>
<keyword evidence="4 6" id="KW-0548">Nucleotidyltransferase</keyword>
<keyword evidence="3 6" id="KW-0808">Transferase</keyword>
<dbReference type="PANTHER" id="PTHR34995">
    <property type="entry name" value="DNA-DIRECTED RNA POLYMERASE SUBUNIT BETA"/>
    <property type="match status" value="1"/>
</dbReference>
<comment type="subcellular location">
    <subcellularLocation>
        <location evidence="6">Plastid</location>
        <location evidence="6">Chloroplast</location>
    </subcellularLocation>
</comment>
<feature type="domain" description="RNA polymerase Rpb1" evidence="8">
    <location>
        <begin position="94"/>
        <end position="171"/>
    </location>
</feature>
<feature type="domain" description="RNA polymerase Rpb1" evidence="7">
    <location>
        <begin position="1183"/>
        <end position="1224"/>
    </location>
</feature>
<feature type="binding site" evidence="6">
    <location>
        <position position="296"/>
    </location>
    <ligand>
        <name>Zn(2+)</name>
        <dbReference type="ChEBI" id="CHEBI:29105"/>
    </ligand>
</feature>
<dbReference type="EMBL" id="MH064508">
    <property type="protein sequence ID" value="QCW58654.1"/>
    <property type="molecule type" value="Genomic_DNA"/>
</dbReference>
<evidence type="ECO:0000259" key="7">
    <source>
        <dbReference type="Pfam" id="PF04998"/>
    </source>
</evidence>
<geneLocation type="chloroplast" evidence="9"/>
<comment type="subunit">
    <text evidence="6">In plastids the minimal PEP RNA polymerase catalytic core is composed of four subunits: alpha, beta, beta', and beta''. When a (nuclear-encoded) sigma factor is associated with the core the holoenzyme is formed, which can initiate transcription.</text>
</comment>
<accession>A0A4Y5P5S0</accession>